<sequence length="202" mass="22717">MIGLKNVLIWALLFCVSGFLVGCAQECGNNAIYPADISYEGHRMATKSSGHSFPHNSLESLKDLIASEVSTVEFDVRSTRDNELIIMHDSDTCSYGEKNVVISKTMLSEIPRMKGGFKVPTMQEVVGMLEGRRFATVLVDMKAAGSDSIKRFEDLVKDLIIDHDKVVILYDYSDRTLRKSMCDIAYRNGIEVQNYKFQVICR</sequence>
<dbReference type="Pfam" id="PF03009">
    <property type="entry name" value="GDPD"/>
    <property type="match status" value="1"/>
</dbReference>
<dbReference type="PANTHER" id="PTHR46211:SF14">
    <property type="entry name" value="GLYCEROPHOSPHODIESTER PHOSPHODIESTERASE"/>
    <property type="match status" value="1"/>
</dbReference>
<dbReference type="RefSeq" id="WP_088565464.1">
    <property type="nucleotide sequence ID" value="NZ_CP020946.1"/>
</dbReference>
<dbReference type="AlphaFoldDB" id="A0A1Z3N916"/>
<reference evidence="2 3" key="1">
    <citation type="submission" date="2017-04" db="EMBL/GenBank/DDBJ databases">
        <title>Whole genome sequence of Bdellovibrio bacteriovorus strain SSB218315.</title>
        <authorList>
            <person name="Oyedara O."/>
            <person name="Rodriguez-Perez M.A."/>
        </authorList>
    </citation>
    <scope>NUCLEOTIDE SEQUENCE [LARGE SCALE GENOMIC DNA]</scope>
    <source>
        <strain evidence="2 3">SSB218315</strain>
    </source>
</reference>
<name>A0A1Z3N916_BDEBC</name>
<dbReference type="EMBL" id="CP020946">
    <property type="protein sequence ID" value="ASD63964.1"/>
    <property type="molecule type" value="Genomic_DNA"/>
</dbReference>
<protein>
    <recommendedName>
        <fullName evidence="1">GP-PDE domain-containing protein</fullName>
    </recommendedName>
</protein>
<proteinExistence type="predicted"/>
<dbReference type="Gene3D" id="3.20.20.190">
    <property type="entry name" value="Phosphatidylinositol (PI) phosphodiesterase"/>
    <property type="match status" value="1"/>
</dbReference>
<dbReference type="SUPFAM" id="SSF51695">
    <property type="entry name" value="PLC-like phosphodiesterases"/>
    <property type="match status" value="1"/>
</dbReference>
<evidence type="ECO:0000313" key="2">
    <source>
        <dbReference type="EMBL" id="ASD63964.1"/>
    </source>
</evidence>
<dbReference type="Proteomes" id="UP000197003">
    <property type="component" value="Chromosome"/>
</dbReference>
<organism evidence="2 3">
    <name type="scientific">Bdellovibrio bacteriovorus</name>
    <dbReference type="NCBI Taxonomy" id="959"/>
    <lineage>
        <taxon>Bacteria</taxon>
        <taxon>Pseudomonadati</taxon>
        <taxon>Bdellovibrionota</taxon>
        <taxon>Bdellovibrionia</taxon>
        <taxon>Bdellovibrionales</taxon>
        <taxon>Pseudobdellovibrionaceae</taxon>
        <taxon>Bdellovibrio</taxon>
    </lineage>
</organism>
<dbReference type="OrthoDB" id="9809317at2"/>
<dbReference type="InterPro" id="IPR030395">
    <property type="entry name" value="GP_PDE_dom"/>
</dbReference>
<dbReference type="GO" id="GO:0006629">
    <property type="term" value="P:lipid metabolic process"/>
    <property type="evidence" value="ECO:0007669"/>
    <property type="project" value="InterPro"/>
</dbReference>
<dbReference type="InterPro" id="IPR017946">
    <property type="entry name" value="PLC-like_Pdiesterase_TIM-brl"/>
</dbReference>
<gene>
    <name evidence="2" type="ORF">B9G79_10480</name>
</gene>
<dbReference type="PROSITE" id="PS51257">
    <property type="entry name" value="PROKAR_LIPOPROTEIN"/>
    <property type="match status" value="1"/>
</dbReference>
<accession>A0A1Z3N916</accession>
<evidence type="ECO:0000313" key="3">
    <source>
        <dbReference type="Proteomes" id="UP000197003"/>
    </source>
</evidence>
<evidence type="ECO:0000259" key="1">
    <source>
        <dbReference type="PROSITE" id="PS51704"/>
    </source>
</evidence>
<feature type="domain" description="GP-PDE" evidence="1">
    <location>
        <begin position="37"/>
        <end position="202"/>
    </location>
</feature>
<dbReference type="PROSITE" id="PS51704">
    <property type="entry name" value="GP_PDE"/>
    <property type="match status" value="1"/>
</dbReference>
<dbReference type="GO" id="GO:0008081">
    <property type="term" value="F:phosphoric diester hydrolase activity"/>
    <property type="evidence" value="ECO:0007669"/>
    <property type="project" value="InterPro"/>
</dbReference>
<dbReference type="PANTHER" id="PTHR46211">
    <property type="entry name" value="GLYCEROPHOSPHORYL DIESTER PHOSPHODIESTERASE"/>
    <property type="match status" value="1"/>
</dbReference>